<dbReference type="PANTHER" id="PTHR31133">
    <property type="entry name" value="MEMBRANE PROTEIN"/>
    <property type="match status" value="1"/>
</dbReference>
<organism evidence="2">
    <name type="scientific">Salvia splendens</name>
    <name type="common">Scarlet sage</name>
    <dbReference type="NCBI Taxonomy" id="180675"/>
    <lineage>
        <taxon>Eukaryota</taxon>
        <taxon>Viridiplantae</taxon>
        <taxon>Streptophyta</taxon>
        <taxon>Embryophyta</taxon>
        <taxon>Tracheophyta</taxon>
        <taxon>Spermatophyta</taxon>
        <taxon>Magnoliopsida</taxon>
        <taxon>eudicotyledons</taxon>
        <taxon>Gunneridae</taxon>
        <taxon>Pentapetalae</taxon>
        <taxon>asterids</taxon>
        <taxon>lamiids</taxon>
        <taxon>Lamiales</taxon>
        <taxon>Lamiaceae</taxon>
        <taxon>Nepetoideae</taxon>
        <taxon>Mentheae</taxon>
        <taxon>Salviinae</taxon>
        <taxon>Salvia</taxon>
        <taxon>Salvia subgen. Calosphace</taxon>
        <taxon>core Calosphace</taxon>
    </lineage>
</organism>
<reference evidence="2" key="2">
    <citation type="submission" date="2020-08" db="EMBL/GenBank/DDBJ databases">
        <title>Plant Genome Project.</title>
        <authorList>
            <person name="Zhang R.-G."/>
        </authorList>
    </citation>
    <scope>NUCLEOTIDE SEQUENCE</scope>
    <source>
        <strain evidence="2">Huo1</strain>
        <tissue evidence="2">Leaf</tissue>
    </source>
</reference>
<keyword evidence="1" id="KW-0472">Membrane</keyword>
<dbReference type="EMBL" id="PNBA02000005">
    <property type="protein sequence ID" value="KAG6424773.1"/>
    <property type="molecule type" value="Genomic_DNA"/>
</dbReference>
<protein>
    <submittedName>
        <fullName evidence="2">Uncharacterized protein</fullName>
    </submittedName>
</protein>
<comment type="caution">
    <text evidence="2">The sequence shown here is derived from an EMBL/GenBank/DDBJ whole genome shotgun (WGS) entry which is preliminary data.</text>
</comment>
<feature type="transmembrane region" description="Helical" evidence="1">
    <location>
        <begin position="213"/>
        <end position="240"/>
    </location>
</feature>
<feature type="transmembrane region" description="Helical" evidence="1">
    <location>
        <begin position="100"/>
        <end position="119"/>
    </location>
</feature>
<gene>
    <name evidence="2" type="ORF">SASPL_115193</name>
</gene>
<accession>A0A8X8Y7I9</accession>
<sequence>METSRGFWASLWNLLCFLPFFSSLLLLGFIKGIIMFPVILVIVTIGISGTILLLWPMHCFYTYYCILSTKQFVPVLKLIICICLAAALISWPTIGIACSVLSGAAYGLFSPILATFRAVGEGKSSKLSHCICRLSVSCYANLSSRLCRLLHVPLALVAGAAGVVVDLPVISALALCKSPYMLLKGWHRLLQDCVGREGPFLETICVPFAGLTILLWPLVVAAAVVCSIVSSVFLGAYAAVIVYQESSIWFGLCYIVASVSIYDEYSNGVLGMPEGSLFPRPRYREKASPLPTSLSSRSSPLSPRASRMLELKPLELANNALFKECRRQGEILVFEGTIKLIDVDEAMNRRMLTVGLPAYCILQTLMRSARADCGGILLSEGVEITSSNRPKDVFYEWFLNPSLIIKEQIKAASLSEIEEHYLGSLVLFSGDAVRLKSAHVGTDPESEVKRAELKALGRRLIGITKSISRYPTFRA</sequence>
<name>A0A8X8Y7I9_SALSN</name>
<dbReference type="PANTHER" id="PTHR31133:SF3">
    <property type="entry name" value="TRANSMEMBRANE PROTEIN"/>
    <property type="match status" value="1"/>
</dbReference>
<dbReference type="InterPro" id="IPR040229">
    <property type="entry name" value="At3g27390-like"/>
</dbReference>
<feature type="transmembrane region" description="Helical" evidence="1">
    <location>
        <begin position="33"/>
        <end position="55"/>
    </location>
</feature>
<evidence type="ECO:0000313" key="2">
    <source>
        <dbReference type="EMBL" id="KAG6424773.1"/>
    </source>
</evidence>
<feature type="transmembrane region" description="Helical" evidence="1">
    <location>
        <begin position="7"/>
        <end position="27"/>
    </location>
</feature>
<evidence type="ECO:0000256" key="1">
    <source>
        <dbReference type="SAM" id="Phobius"/>
    </source>
</evidence>
<keyword evidence="1" id="KW-0812">Transmembrane</keyword>
<evidence type="ECO:0000313" key="3">
    <source>
        <dbReference type="Proteomes" id="UP000298416"/>
    </source>
</evidence>
<keyword evidence="3" id="KW-1185">Reference proteome</keyword>
<reference evidence="2" key="1">
    <citation type="submission" date="2018-01" db="EMBL/GenBank/DDBJ databases">
        <authorList>
            <person name="Mao J.F."/>
        </authorList>
    </citation>
    <scope>NUCLEOTIDE SEQUENCE</scope>
    <source>
        <strain evidence="2">Huo1</strain>
        <tissue evidence="2">Leaf</tissue>
    </source>
</reference>
<feature type="transmembrane region" description="Helical" evidence="1">
    <location>
        <begin position="154"/>
        <end position="175"/>
    </location>
</feature>
<feature type="transmembrane region" description="Helical" evidence="1">
    <location>
        <begin position="75"/>
        <end position="94"/>
    </location>
</feature>
<dbReference type="AlphaFoldDB" id="A0A8X8Y7I9"/>
<proteinExistence type="predicted"/>
<keyword evidence="1" id="KW-1133">Transmembrane helix</keyword>
<dbReference type="Proteomes" id="UP000298416">
    <property type="component" value="Unassembled WGS sequence"/>
</dbReference>